<keyword evidence="8 10" id="KW-0675">Receptor</keyword>
<evidence type="ECO:0000256" key="4">
    <source>
        <dbReference type="ARBA" id="ARBA00022692"/>
    </source>
</evidence>
<name>A0A3F2ZEL2_PHLPP</name>
<keyword evidence="5 10" id="KW-0552">Olfaction</keyword>
<keyword evidence="12" id="KW-1185">Reference proteome</keyword>
<feature type="transmembrane region" description="Helical" evidence="10">
    <location>
        <begin position="128"/>
        <end position="153"/>
    </location>
</feature>
<accession>A0A3F2ZEL2</accession>
<comment type="caution">
    <text evidence="10">Lacks conserved residue(s) required for the propagation of feature annotation.</text>
</comment>
<dbReference type="EnsemblMetazoa" id="PPAI013264-RA">
    <property type="protein sequence ID" value="PPAI013264-PA"/>
    <property type="gene ID" value="PPAI013264"/>
</dbReference>
<evidence type="ECO:0000256" key="9">
    <source>
        <dbReference type="ARBA" id="ARBA00023224"/>
    </source>
</evidence>
<keyword evidence="6 10" id="KW-1133">Transmembrane helix</keyword>
<dbReference type="AlphaFoldDB" id="A0A3F2ZEL2"/>
<dbReference type="InterPro" id="IPR004117">
    <property type="entry name" value="7tm6_olfct_rcpt"/>
</dbReference>
<dbReference type="PANTHER" id="PTHR21137">
    <property type="entry name" value="ODORANT RECEPTOR"/>
    <property type="match status" value="1"/>
</dbReference>
<proteinExistence type="inferred from homology"/>
<comment type="similarity">
    <text evidence="10">Belongs to the insect chemoreceptor superfamily. Heteromeric odorant receptor channel (TC 1.A.69) family.</text>
</comment>
<feature type="transmembrane region" description="Helical" evidence="10">
    <location>
        <begin position="41"/>
        <end position="59"/>
    </location>
</feature>
<evidence type="ECO:0000313" key="11">
    <source>
        <dbReference type="EnsemblMetazoa" id="PPAI013264-PA"/>
    </source>
</evidence>
<keyword evidence="3 10" id="KW-0716">Sensory transduction</keyword>
<dbReference type="VEuPathDB" id="VectorBase:PPAI013264"/>
<evidence type="ECO:0000256" key="6">
    <source>
        <dbReference type="ARBA" id="ARBA00022989"/>
    </source>
</evidence>
<evidence type="ECO:0000256" key="2">
    <source>
        <dbReference type="ARBA" id="ARBA00022475"/>
    </source>
</evidence>
<feature type="transmembrane region" description="Helical" evidence="10">
    <location>
        <begin position="181"/>
        <end position="211"/>
    </location>
</feature>
<organism evidence="11 12">
    <name type="scientific">Phlebotomus papatasi</name>
    <name type="common">Sandfly</name>
    <dbReference type="NCBI Taxonomy" id="29031"/>
    <lineage>
        <taxon>Eukaryota</taxon>
        <taxon>Metazoa</taxon>
        <taxon>Ecdysozoa</taxon>
        <taxon>Arthropoda</taxon>
        <taxon>Hexapoda</taxon>
        <taxon>Insecta</taxon>
        <taxon>Pterygota</taxon>
        <taxon>Neoptera</taxon>
        <taxon>Endopterygota</taxon>
        <taxon>Diptera</taxon>
        <taxon>Nematocera</taxon>
        <taxon>Psychodoidea</taxon>
        <taxon>Psychodidae</taxon>
        <taxon>Phlebotomus</taxon>
        <taxon>Phlebotomus</taxon>
    </lineage>
</organism>
<dbReference type="EMBL" id="AJVK01030648">
    <property type="status" value="NOT_ANNOTATED_CDS"/>
    <property type="molecule type" value="Genomic_DNA"/>
</dbReference>
<keyword evidence="4 10" id="KW-0812">Transmembrane</keyword>
<evidence type="ECO:0000256" key="5">
    <source>
        <dbReference type="ARBA" id="ARBA00022725"/>
    </source>
</evidence>
<dbReference type="GO" id="GO:0005549">
    <property type="term" value="F:odorant binding"/>
    <property type="evidence" value="ECO:0007669"/>
    <property type="project" value="InterPro"/>
</dbReference>
<keyword evidence="2" id="KW-1003">Cell membrane</keyword>
<evidence type="ECO:0000256" key="1">
    <source>
        <dbReference type="ARBA" id="ARBA00004651"/>
    </source>
</evidence>
<evidence type="ECO:0000256" key="3">
    <source>
        <dbReference type="ARBA" id="ARBA00022606"/>
    </source>
</evidence>
<evidence type="ECO:0000256" key="10">
    <source>
        <dbReference type="RuleBase" id="RU351113"/>
    </source>
</evidence>
<dbReference type="GO" id="GO:0007165">
    <property type="term" value="P:signal transduction"/>
    <property type="evidence" value="ECO:0007669"/>
    <property type="project" value="UniProtKB-KW"/>
</dbReference>
<reference evidence="11" key="1">
    <citation type="submission" date="2022-08" db="UniProtKB">
        <authorList>
            <consortium name="EnsemblMetazoa"/>
        </authorList>
    </citation>
    <scope>IDENTIFICATION</scope>
    <source>
        <strain evidence="11">Israel</strain>
    </source>
</reference>
<sequence>MVQYIECYPEYQKFEEFIKLLLQILQLSFIPRNALKGYEKFIFPLLELYCFTSSVFTILYYEQDLMIFIIRVLPTVGFLQLLTKSLSVLANTKQLNVLFLFIREAYQAHQVDYVTDSARIHLKRSLGIIKLITGILFSVNFVAGLGLMSYFVYIDSMAFAVPGVLHFPKANLFYHHIHQFFVMQISIIIIMIPDSILISIGFYFIAILNIFKDILNYFDSIDLKNKRQFLIQVHKFHCDILDKFSIFSEVFYYTFTVQIATSVVFMMFIFFILQTDGGLAFFPLLLAIFGQFGAVCVFGELIYSKTEKLSIELYLTNWYELGLEEQKILLMMLYMTQKTFGLKAAGMYGINVKMFIEVIKASVSFLTILYTLS</sequence>
<feature type="transmembrane region" description="Helical" evidence="10">
    <location>
        <begin position="65"/>
        <end position="83"/>
    </location>
</feature>
<keyword evidence="9 10" id="KW-0807">Transducer</keyword>
<dbReference type="GO" id="GO:0005886">
    <property type="term" value="C:plasma membrane"/>
    <property type="evidence" value="ECO:0007669"/>
    <property type="project" value="UniProtKB-SubCell"/>
</dbReference>
<comment type="subcellular location">
    <subcellularLocation>
        <location evidence="1 10">Cell membrane</location>
        <topology evidence="1 10">Multi-pass membrane protein</topology>
    </subcellularLocation>
</comment>
<feature type="transmembrane region" description="Helical" evidence="10">
    <location>
        <begin position="279"/>
        <end position="303"/>
    </location>
</feature>
<evidence type="ECO:0000313" key="12">
    <source>
        <dbReference type="Proteomes" id="UP000092462"/>
    </source>
</evidence>
<feature type="transmembrane region" description="Helical" evidence="10">
    <location>
        <begin position="250"/>
        <end position="273"/>
    </location>
</feature>
<keyword evidence="7 10" id="KW-0472">Membrane</keyword>
<evidence type="ECO:0000256" key="8">
    <source>
        <dbReference type="ARBA" id="ARBA00023170"/>
    </source>
</evidence>
<dbReference type="Pfam" id="PF02949">
    <property type="entry name" value="7tm_6"/>
    <property type="match status" value="1"/>
</dbReference>
<dbReference type="VEuPathDB" id="VectorBase:PPAPM1_012091"/>
<dbReference type="GO" id="GO:0004984">
    <property type="term" value="F:olfactory receptor activity"/>
    <property type="evidence" value="ECO:0007669"/>
    <property type="project" value="InterPro"/>
</dbReference>
<protein>
    <recommendedName>
        <fullName evidence="10">Odorant receptor</fullName>
    </recommendedName>
</protein>
<dbReference type="PANTHER" id="PTHR21137:SF35">
    <property type="entry name" value="ODORANT RECEPTOR 19A-RELATED"/>
    <property type="match status" value="1"/>
</dbReference>
<dbReference type="Proteomes" id="UP000092462">
    <property type="component" value="Unassembled WGS sequence"/>
</dbReference>
<evidence type="ECO:0000256" key="7">
    <source>
        <dbReference type="ARBA" id="ARBA00023136"/>
    </source>
</evidence>